<dbReference type="GO" id="GO:0006412">
    <property type="term" value="P:translation"/>
    <property type="evidence" value="ECO:0007669"/>
    <property type="project" value="InterPro"/>
</dbReference>
<keyword evidence="4" id="KW-0732">Signal</keyword>
<proteinExistence type="inferred from homology"/>
<evidence type="ECO:0000256" key="1">
    <source>
        <dbReference type="ARBA" id="ARBA00007197"/>
    </source>
</evidence>
<sequence length="309" mass="33391">MLIFLVLPWALPELDVTAGADFAWAGLSAGTTRTRIHLSPIPPLGIHSSKKNPLRTQYLPSPYMPREQESNVGSSAIALPSCALECSSAVGGQLYTTLLQPCLCFSNHYCPRVKTIPGGRGRIVPSIPEENCHSEVVIRSPAWTATQQGSGSLSRFATALSRPFSTATTANETQTQKLERIADELLNLTKIERHDYSILFRLKMGLNRYGPAISGIGPTSSESGSASTDAKAVEKTAFDIKIEKFDAAAKIKIIKEVRTFTDLGLKEAKELVEKVPVVVKKGLTKEEAGPIVDKLKELGATVIFISNGL</sequence>
<keyword evidence="3" id="KW-0687">Ribonucleoprotein</keyword>
<dbReference type="InterPro" id="IPR000206">
    <property type="entry name" value="Ribosomal_bL12"/>
</dbReference>
<feature type="signal peptide" evidence="4">
    <location>
        <begin position="1"/>
        <end position="19"/>
    </location>
</feature>
<dbReference type="GO" id="GO:1990904">
    <property type="term" value="C:ribonucleoprotein complex"/>
    <property type="evidence" value="ECO:0007669"/>
    <property type="project" value="UniProtKB-KW"/>
</dbReference>
<dbReference type="PANTHER" id="PTHR45987">
    <property type="entry name" value="39S RIBOSOMAL PROTEIN L12"/>
    <property type="match status" value="1"/>
</dbReference>
<protein>
    <submittedName>
        <fullName evidence="6">Ribosomal protein L12</fullName>
    </submittedName>
</protein>
<dbReference type="GO" id="GO:0003729">
    <property type="term" value="F:mRNA binding"/>
    <property type="evidence" value="ECO:0007669"/>
    <property type="project" value="TreeGrafter"/>
</dbReference>
<feature type="domain" description="Large ribosomal subunit protein bL12 C-terminal" evidence="5">
    <location>
        <begin position="238"/>
        <end position="302"/>
    </location>
</feature>
<comment type="similarity">
    <text evidence="1">Belongs to the bacterial ribosomal protein bL12 family.</text>
</comment>
<dbReference type="FunFam" id="3.30.1390.10:FF:000001">
    <property type="entry name" value="50S ribosomal protein L7/L12"/>
    <property type="match status" value="1"/>
</dbReference>
<dbReference type="GO" id="GO:0005840">
    <property type="term" value="C:ribosome"/>
    <property type="evidence" value="ECO:0007669"/>
    <property type="project" value="UniProtKB-KW"/>
</dbReference>
<name>A0A4Y1QP87_PRUDU</name>
<dbReference type="Gene3D" id="3.30.1390.10">
    <property type="match status" value="1"/>
</dbReference>
<evidence type="ECO:0000256" key="4">
    <source>
        <dbReference type="SAM" id="SignalP"/>
    </source>
</evidence>
<evidence type="ECO:0000256" key="3">
    <source>
        <dbReference type="ARBA" id="ARBA00023274"/>
    </source>
</evidence>
<dbReference type="InterPro" id="IPR013823">
    <property type="entry name" value="Ribosomal_bL12_C"/>
</dbReference>
<dbReference type="EMBL" id="AP019297">
    <property type="protein sequence ID" value="BBG93631.1"/>
    <property type="molecule type" value="Genomic_DNA"/>
</dbReference>
<accession>A0A4Y1QP87</accession>
<dbReference type="PANTHER" id="PTHR45987:SF11">
    <property type="entry name" value="OS07G0626100 PROTEIN"/>
    <property type="match status" value="1"/>
</dbReference>
<dbReference type="Pfam" id="PF00542">
    <property type="entry name" value="Ribosomal_L12"/>
    <property type="match status" value="1"/>
</dbReference>
<evidence type="ECO:0000256" key="2">
    <source>
        <dbReference type="ARBA" id="ARBA00022980"/>
    </source>
</evidence>
<organism evidence="6">
    <name type="scientific">Prunus dulcis</name>
    <name type="common">Almond</name>
    <name type="synonym">Amygdalus dulcis</name>
    <dbReference type="NCBI Taxonomy" id="3755"/>
    <lineage>
        <taxon>Eukaryota</taxon>
        <taxon>Viridiplantae</taxon>
        <taxon>Streptophyta</taxon>
        <taxon>Embryophyta</taxon>
        <taxon>Tracheophyta</taxon>
        <taxon>Spermatophyta</taxon>
        <taxon>Magnoliopsida</taxon>
        <taxon>eudicotyledons</taxon>
        <taxon>Gunneridae</taxon>
        <taxon>Pentapetalae</taxon>
        <taxon>rosids</taxon>
        <taxon>fabids</taxon>
        <taxon>Rosales</taxon>
        <taxon>Rosaceae</taxon>
        <taxon>Amygdaloideae</taxon>
        <taxon>Amygdaleae</taxon>
        <taxon>Prunus</taxon>
    </lineage>
</organism>
<dbReference type="InterPro" id="IPR014719">
    <property type="entry name" value="Ribosomal_bL12_C/ClpS-like"/>
</dbReference>
<dbReference type="SUPFAM" id="SSF54736">
    <property type="entry name" value="ClpS-like"/>
    <property type="match status" value="1"/>
</dbReference>
<keyword evidence="2 6" id="KW-0689">Ribosomal protein</keyword>
<gene>
    <name evidence="6" type="ORF">Prudu_001703</name>
</gene>
<reference evidence="6" key="1">
    <citation type="journal article" date="2019" name="Science">
        <title>Mutation of a bHLH transcription factor allowed almond domestication.</title>
        <authorList>
            <person name="Sanchez-Perez R."/>
            <person name="Pavan S."/>
            <person name="Mazzeo R."/>
            <person name="Moldovan C."/>
            <person name="Aiese Cigliano R."/>
            <person name="Del Cueto J."/>
            <person name="Ricciardi F."/>
            <person name="Lotti C."/>
            <person name="Ricciardi L."/>
            <person name="Dicenta F."/>
            <person name="Lopez-Marques R.L."/>
            <person name="Lindberg Moller B."/>
        </authorList>
    </citation>
    <scope>NUCLEOTIDE SEQUENCE</scope>
</reference>
<evidence type="ECO:0000313" key="6">
    <source>
        <dbReference type="EMBL" id="BBG93631.1"/>
    </source>
</evidence>
<dbReference type="CDD" id="cd00387">
    <property type="entry name" value="Ribosomal_L7_L12"/>
    <property type="match status" value="1"/>
</dbReference>
<dbReference type="AlphaFoldDB" id="A0A4Y1QP87"/>
<evidence type="ECO:0000259" key="5">
    <source>
        <dbReference type="Pfam" id="PF00542"/>
    </source>
</evidence>
<feature type="chain" id="PRO_5021267014" evidence="4">
    <location>
        <begin position="20"/>
        <end position="309"/>
    </location>
</feature>
<dbReference type="GO" id="GO:0003735">
    <property type="term" value="F:structural constituent of ribosome"/>
    <property type="evidence" value="ECO:0007669"/>
    <property type="project" value="InterPro"/>
</dbReference>